<dbReference type="InterPro" id="IPR013520">
    <property type="entry name" value="Ribonucl_H"/>
</dbReference>
<reference evidence="5 6" key="1">
    <citation type="submission" date="2019-07" db="EMBL/GenBank/DDBJ databases">
        <authorList>
            <person name="Yang M."/>
            <person name="Zhao D."/>
            <person name="Xiang H."/>
        </authorList>
    </citation>
    <scope>NUCLEOTIDE SEQUENCE [LARGE SCALE GENOMIC DNA]</scope>
    <source>
        <strain evidence="5 6">IM1326</strain>
    </source>
</reference>
<dbReference type="RefSeq" id="WP_143235119.1">
    <property type="nucleotide sequence ID" value="NZ_VJWL01000001.1"/>
</dbReference>
<gene>
    <name evidence="5" type="ORF">FM042_05515</name>
</gene>
<keyword evidence="2" id="KW-0378">Hydrolase</keyword>
<dbReference type="Proteomes" id="UP000320359">
    <property type="component" value="Unassembled WGS sequence"/>
</dbReference>
<organism evidence="5 6">
    <name type="scientific">Aliidiomarina halalkaliphila</name>
    <dbReference type="NCBI Taxonomy" id="2593535"/>
    <lineage>
        <taxon>Bacteria</taxon>
        <taxon>Pseudomonadati</taxon>
        <taxon>Pseudomonadota</taxon>
        <taxon>Gammaproteobacteria</taxon>
        <taxon>Alteromonadales</taxon>
        <taxon>Idiomarinaceae</taxon>
        <taxon>Aliidiomarina</taxon>
    </lineage>
</organism>
<evidence type="ECO:0000259" key="4">
    <source>
        <dbReference type="SMART" id="SM00479"/>
    </source>
</evidence>
<feature type="domain" description="Exonuclease" evidence="4">
    <location>
        <begin position="18"/>
        <end position="191"/>
    </location>
</feature>
<dbReference type="Gene3D" id="3.30.420.10">
    <property type="entry name" value="Ribonuclease H-like superfamily/Ribonuclease H"/>
    <property type="match status" value="1"/>
</dbReference>
<keyword evidence="1" id="KW-0540">Nuclease</keyword>
<name>A0A552X5K0_9GAMM</name>
<dbReference type="InterPro" id="IPR036397">
    <property type="entry name" value="RNaseH_sf"/>
</dbReference>
<dbReference type="CDD" id="cd06127">
    <property type="entry name" value="DEDDh"/>
    <property type="match status" value="1"/>
</dbReference>
<sequence length="205" mass="23301">MAWLQRWRQRRQPWQQSKWMALDIETNGLNPEQDAMLSIAWVPIYPPQIALDQSAYYVVNSDTGLNQSAVVHRLSQQDIADGQPLRDVLNAFMTAAEGHCLVAHHVAFDWTVLQKSLRSVGETWRPCGLYCTLQAEKKRLQRRQQAIAQGELTLAQSRSRYGLETFTGHHALHDAIACAELFLAQTYLSNGRHYSSTRSVLKAGR</sequence>
<dbReference type="SUPFAM" id="SSF53098">
    <property type="entry name" value="Ribonuclease H-like"/>
    <property type="match status" value="1"/>
</dbReference>
<dbReference type="GO" id="GO:0003676">
    <property type="term" value="F:nucleic acid binding"/>
    <property type="evidence" value="ECO:0007669"/>
    <property type="project" value="InterPro"/>
</dbReference>
<dbReference type="Pfam" id="PF00929">
    <property type="entry name" value="RNase_T"/>
    <property type="match status" value="1"/>
</dbReference>
<proteinExistence type="predicted"/>
<dbReference type="GO" id="GO:0006259">
    <property type="term" value="P:DNA metabolic process"/>
    <property type="evidence" value="ECO:0007669"/>
    <property type="project" value="UniProtKB-ARBA"/>
</dbReference>
<dbReference type="AlphaFoldDB" id="A0A552X5K0"/>
<dbReference type="EMBL" id="VJWL01000001">
    <property type="protein sequence ID" value="TRW50288.1"/>
    <property type="molecule type" value="Genomic_DNA"/>
</dbReference>
<evidence type="ECO:0000313" key="5">
    <source>
        <dbReference type="EMBL" id="TRW50288.1"/>
    </source>
</evidence>
<keyword evidence="3 5" id="KW-0269">Exonuclease</keyword>
<evidence type="ECO:0000313" key="6">
    <source>
        <dbReference type="Proteomes" id="UP000320359"/>
    </source>
</evidence>
<accession>A0A552X5K0</accession>
<evidence type="ECO:0000256" key="1">
    <source>
        <dbReference type="ARBA" id="ARBA00022722"/>
    </source>
</evidence>
<dbReference type="OrthoDB" id="5497329at2"/>
<protein>
    <submittedName>
        <fullName evidence="5">3'-5' exonuclease</fullName>
    </submittedName>
</protein>
<dbReference type="SMART" id="SM00479">
    <property type="entry name" value="EXOIII"/>
    <property type="match status" value="1"/>
</dbReference>
<dbReference type="PANTHER" id="PTHR30231">
    <property type="entry name" value="DNA POLYMERASE III SUBUNIT EPSILON"/>
    <property type="match status" value="1"/>
</dbReference>
<comment type="caution">
    <text evidence="5">The sequence shown here is derived from an EMBL/GenBank/DDBJ whole genome shotgun (WGS) entry which is preliminary data.</text>
</comment>
<dbReference type="InterPro" id="IPR012337">
    <property type="entry name" value="RNaseH-like_sf"/>
</dbReference>
<keyword evidence="6" id="KW-1185">Reference proteome</keyword>
<dbReference type="GO" id="GO:0008408">
    <property type="term" value="F:3'-5' exonuclease activity"/>
    <property type="evidence" value="ECO:0007669"/>
    <property type="project" value="TreeGrafter"/>
</dbReference>
<evidence type="ECO:0000256" key="3">
    <source>
        <dbReference type="ARBA" id="ARBA00022839"/>
    </source>
</evidence>
<dbReference type="PANTHER" id="PTHR30231:SF4">
    <property type="entry name" value="PROTEIN NEN2"/>
    <property type="match status" value="1"/>
</dbReference>
<evidence type="ECO:0000256" key="2">
    <source>
        <dbReference type="ARBA" id="ARBA00022801"/>
    </source>
</evidence>
<dbReference type="GO" id="GO:0005829">
    <property type="term" value="C:cytosol"/>
    <property type="evidence" value="ECO:0007669"/>
    <property type="project" value="TreeGrafter"/>
</dbReference>